<gene>
    <name evidence="3" type="ORF">APY04_2533</name>
</gene>
<evidence type="ECO:0000313" key="4">
    <source>
        <dbReference type="Proteomes" id="UP000059074"/>
    </source>
</evidence>
<evidence type="ECO:0000313" key="3">
    <source>
        <dbReference type="EMBL" id="KWT66337.1"/>
    </source>
</evidence>
<keyword evidence="4" id="KW-1185">Reference proteome</keyword>
<feature type="region of interest" description="Disordered" evidence="1">
    <location>
        <begin position="1"/>
        <end position="68"/>
    </location>
</feature>
<reference evidence="3 4" key="1">
    <citation type="submission" date="2015-10" db="EMBL/GenBank/DDBJ databases">
        <title>Transcriptomic analysis of a linuron degrading triple-species bacterial consortium.</title>
        <authorList>
            <person name="Albers P."/>
        </authorList>
    </citation>
    <scope>NUCLEOTIDE SEQUENCE [LARGE SCALE GENOMIC DNA]</scope>
    <source>
        <strain evidence="3 4">WDL6</strain>
    </source>
</reference>
<dbReference type="STRING" id="121290.APY04_2533"/>
<proteinExistence type="predicted"/>
<dbReference type="EMBL" id="LMTR01000073">
    <property type="protein sequence ID" value="KWT66337.1"/>
    <property type="molecule type" value="Genomic_DNA"/>
</dbReference>
<feature type="compositionally biased region" description="Basic and acidic residues" evidence="1">
    <location>
        <begin position="42"/>
        <end position="57"/>
    </location>
</feature>
<dbReference type="RefSeq" id="WP_198151139.1">
    <property type="nucleotide sequence ID" value="NZ_LMTR01000073.1"/>
</dbReference>
<organism evidence="3 4">
    <name type="scientific">Hyphomicrobium sulfonivorans</name>
    <dbReference type="NCBI Taxonomy" id="121290"/>
    <lineage>
        <taxon>Bacteria</taxon>
        <taxon>Pseudomonadati</taxon>
        <taxon>Pseudomonadota</taxon>
        <taxon>Alphaproteobacteria</taxon>
        <taxon>Hyphomicrobiales</taxon>
        <taxon>Hyphomicrobiaceae</taxon>
        <taxon>Hyphomicrobium</taxon>
    </lineage>
</organism>
<name>A0A109BCW5_HYPSL</name>
<evidence type="ECO:0000259" key="2">
    <source>
        <dbReference type="PROSITE" id="PS50943"/>
    </source>
</evidence>
<dbReference type="Proteomes" id="UP000059074">
    <property type="component" value="Unassembled WGS sequence"/>
</dbReference>
<dbReference type="GO" id="GO:0003677">
    <property type="term" value="F:DNA binding"/>
    <property type="evidence" value="ECO:0007669"/>
    <property type="project" value="InterPro"/>
</dbReference>
<dbReference type="AlphaFoldDB" id="A0A109BCW5"/>
<dbReference type="SMART" id="SM00530">
    <property type="entry name" value="HTH_XRE"/>
    <property type="match status" value="1"/>
</dbReference>
<accession>A0A109BCW5</accession>
<dbReference type="SUPFAM" id="SSF47413">
    <property type="entry name" value="lambda repressor-like DNA-binding domains"/>
    <property type="match status" value="1"/>
</dbReference>
<dbReference type="PATRIC" id="fig|121290.4.peg.436"/>
<dbReference type="CDD" id="cd00093">
    <property type="entry name" value="HTH_XRE"/>
    <property type="match status" value="1"/>
</dbReference>
<dbReference type="PROSITE" id="PS50943">
    <property type="entry name" value="HTH_CROC1"/>
    <property type="match status" value="1"/>
</dbReference>
<evidence type="ECO:0000256" key="1">
    <source>
        <dbReference type="SAM" id="MobiDB-lite"/>
    </source>
</evidence>
<protein>
    <recommendedName>
        <fullName evidence="2">HTH cro/C1-type domain-containing protein</fullName>
    </recommendedName>
</protein>
<sequence length="148" mass="15882">MARTTNSAQSSRRRPAASAVSNGPPTAAASASALHEAPQRSYEPHEPATDTTPRSEIENAAGDQARRFGAMVRERREALRMRQDDLALATGVGRRFILELEAGKASCQLGRSLVVAAAVGLRPFDLMSVIADDETPFLPDDIDDLPEP</sequence>
<dbReference type="Gene3D" id="1.10.260.40">
    <property type="entry name" value="lambda repressor-like DNA-binding domains"/>
    <property type="match status" value="1"/>
</dbReference>
<dbReference type="InterPro" id="IPR001387">
    <property type="entry name" value="Cro/C1-type_HTH"/>
</dbReference>
<feature type="domain" description="HTH cro/C1-type" evidence="2">
    <location>
        <begin position="72"/>
        <end position="106"/>
    </location>
</feature>
<comment type="caution">
    <text evidence="3">The sequence shown here is derived from an EMBL/GenBank/DDBJ whole genome shotgun (WGS) entry which is preliminary data.</text>
</comment>
<dbReference type="InterPro" id="IPR010982">
    <property type="entry name" value="Lambda_DNA-bd_dom_sf"/>
</dbReference>